<dbReference type="InterPro" id="IPR014777">
    <property type="entry name" value="4pyrrole_Mease_sub1"/>
</dbReference>
<dbReference type="FunFam" id="3.30.950.10:FF:000004">
    <property type="entry name" value="Diphthine synthase putative"/>
    <property type="match status" value="1"/>
</dbReference>
<keyword evidence="6" id="KW-0808">Transferase</keyword>
<comment type="caution">
    <text evidence="11">The sequence shown here is derived from an EMBL/GenBank/DDBJ whole genome shotgun (WGS) entry which is preliminary data.</text>
</comment>
<dbReference type="EC" id="2.1.1.314" evidence="4"/>
<comment type="catalytic activity">
    <reaction evidence="8">
        <text>2-[(3S)-amino-3-carboxypropyl]-L-histidyl-[translation elongation factor 2] + 4 S-adenosyl-L-methionine = diphthine methyl ester-[translation elongation factor 2] + 4 S-adenosyl-L-homocysteine + 3 H(+)</text>
        <dbReference type="Rhea" id="RHEA:42652"/>
        <dbReference type="Rhea" id="RHEA-COMP:9749"/>
        <dbReference type="Rhea" id="RHEA-COMP:10173"/>
        <dbReference type="ChEBI" id="CHEBI:15378"/>
        <dbReference type="ChEBI" id="CHEBI:57856"/>
        <dbReference type="ChEBI" id="CHEBI:59789"/>
        <dbReference type="ChEBI" id="CHEBI:73995"/>
        <dbReference type="ChEBI" id="CHEBI:79005"/>
        <dbReference type="EC" id="2.1.1.314"/>
    </reaction>
</comment>
<evidence type="ECO:0000256" key="3">
    <source>
        <dbReference type="ARBA" id="ARBA00006729"/>
    </source>
</evidence>
<name>A0A834XTX8_APHGI</name>
<organism evidence="11 12">
    <name type="scientific">Aphidius gifuensis</name>
    <name type="common">Parasitoid wasp</name>
    <dbReference type="NCBI Taxonomy" id="684658"/>
    <lineage>
        <taxon>Eukaryota</taxon>
        <taxon>Metazoa</taxon>
        <taxon>Ecdysozoa</taxon>
        <taxon>Arthropoda</taxon>
        <taxon>Hexapoda</taxon>
        <taxon>Insecta</taxon>
        <taxon>Pterygota</taxon>
        <taxon>Neoptera</taxon>
        <taxon>Endopterygota</taxon>
        <taxon>Hymenoptera</taxon>
        <taxon>Apocrita</taxon>
        <taxon>Ichneumonoidea</taxon>
        <taxon>Braconidae</taxon>
        <taxon>Aphidiinae</taxon>
        <taxon>Aphidius</taxon>
    </lineage>
</organism>
<gene>
    <name evidence="11" type="ORF">HCN44_002741</name>
</gene>
<feature type="binding site" evidence="9">
    <location>
        <position position="87"/>
    </location>
    <ligand>
        <name>S-adenosyl-L-methionine</name>
        <dbReference type="ChEBI" id="CHEBI:59789"/>
    </ligand>
</feature>
<dbReference type="InterPro" id="IPR014776">
    <property type="entry name" value="4pyrrole_Mease_sub2"/>
</dbReference>
<dbReference type="CDD" id="cd11647">
    <property type="entry name" value="DHP5_DphB"/>
    <property type="match status" value="1"/>
</dbReference>
<dbReference type="GO" id="GO:0017183">
    <property type="term" value="P:protein histidyl modification to diphthamide"/>
    <property type="evidence" value="ECO:0007669"/>
    <property type="project" value="UniProtKB-UniPathway"/>
</dbReference>
<evidence type="ECO:0000256" key="2">
    <source>
        <dbReference type="ARBA" id="ARBA00005156"/>
    </source>
</evidence>
<keyword evidence="12" id="KW-1185">Reference proteome</keyword>
<keyword evidence="5" id="KW-0489">Methyltransferase</keyword>
<dbReference type="GO" id="GO:0032259">
    <property type="term" value="P:methylation"/>
    <property type="evidence" value="ECO:0007669"/>
    <property type="project" value="UniProtKB-KW"/>
</dbReference>
<dbReference type="PIRSF" id="PIRSF036432">
    <property type="entry name" value="Diphthine_synth"/>
    <property type="match status" value="1"/>
</dbReference>
<accession>A0A834XTX8</accession>
<feature type="domain" description="Tetrapyrrole methylase" evidence="10">
    <location>
        <begin position="1"/>
        <end position="190"/>
    </location>
</feature>
<dbReference type="Gene3D" id="3.40.1010.10">
    <property type="entry name" value="Cobalt-precorrin-4 Transmethylase, Domain 1"/>
    <property type="match status" value="1"/>
</dbReference>
<reference evidence="11 12" key="1">
    <citation type="submission" date="2020-08" db="EMBL/GenBank/DDBJ databases">
        <title>Aphidius gifuensis genome sequencing and assembly.</title>
        <authorList>
            <person name="Du Z."/>
        </authorList>
    </citation>
    <scope>NUCLEOTIDE SEQUENCE [LARGE SCALE GENOMIC DNA]</scope>
    <source>
        <strain evidence="11">YNYX2018</strain>
        <tissue evidence="11">Adults</tissue>
    </source>
</reference>
<evidence type="ECO:0000256" key="5">
    <source>
        <dbReference type="ARBA" id="ARBA00022603"/>
    </source>
</evidence>
<dbReference type="AlphaFoldDB" id="A0A834XTX8"/>
<dbReference type="FunFam" id="3.40.1010.10:FF:000004">
    <property type="entry name" value="Putative diphthine synthase"/>
    <property type="match status" value="1"/>
</dbReference>
<dbReference type="InterPro" id="IPR004551">
    <property type="entry name" value="Dphthn_synthase"/>
</dbReference>
<evidence type="ECO:0000256" key="1">
    <source>
        <dbReference type="ARBA" id="ARBA00004006"/>
    </source>
</evidence>
<keyword evidence="7 9" id="KW-0949">S-adenosyl-L-methionine</keyword>
<comment type="pathway">
    <text evidence="2">Protein modification; peptidyl-diphthamide biosynthesis.</text>
</comment>
<sequence length="284" mass="31839">MFYVIGLGLGDAKDVTVKGLEIIKKCDRVYLESYTSMLTVGPEVLEKFYGRPVIVADRELVESGADEILCKSDTEDVAFLVIGDPFGATTHTDLIIRAEEQGIKVQVIHNASIMNAIGCCGLQLYSYGETVSIPYWTDTWKPDSFYEKIAGNIKRGLHTLCLLDIKVKEPTFESIMKKKKEYMPPRFMSVAEASQQLIETLKNRKLAEQDLDFTENDLAVGLARIGSDSQKILACSLNEMSTTDLGPPLHCLIIPAKKLHPLEVEYLIKFSINKEEFSKIIETY</sequence>
<feature type="binding site" evidence="9">
    <location>
        <begin position="112"/>
        <end position="113"/>
    </location>
    <ligand>
        <name>S-adenosyl-L-methionine</name>
        <dbReference type="ChEBI" id="CHEBI:59789"/>
    </ligand>
</feature>
<evidence type="ECO:0000313" key="11">
    <source>
        <dbReference type="EMBL" id="KAF7991179.1"/>
    </source>
</evidence>
<dbReference type="EMBL" id="JACMRX010000004">
    <property type="protein sequence ID" value="KAF7991179.1"/>
    <property type="molecule type" value="Genomic_DNA"/>
</dbReference>
<dbReference type="SUPFAM" id="SSF53790">
    <property type="entry name" value="Tetrapyrrole methylase"/>
    <property type="match status" value="1"/>
</dbReference>
<feature type="binding site" evidence="9">
    <location>
        <position position="84"/>
    </location>
    <ligand>
        <name>S-adenosyl-L-methionine</name>
        <dbReference type="ChEBI" id="CHEBI:59789"/>
    </ligand>
</feature>
<evidence type="ECO:0000313" key="12">
    <source>
        <dbReference type="Proteomes" id="UP000639338"/>
    </source>
</evidence>
<dbReference type="UniPathway" id="UPA00559"/>
<dbReference type="HAMAP" id="MF_01084">
    <property type="entry name" value="Diphthine_synth"/>
    <property type="match status" value="1"/>
</dbReference>
<dbReference type="GO" id="GO:0141133">
    <property type="term" value="F:diphthine methyl ester synthase activity"/>
    <property type="evidence" value="ECO:0007669"/>
    <property type="project" value="UniProtKB-EC"/>
</dbReference>
<protein>
    <recommendedName>
        <fullName evidence="4">diphthine methyl ester synthase</fullName>
        <ecNumber evidence="4">2.1.1.314</ecNumber>
    </recommendedName>
</protein>
<comment type="function">
    <text evidence="1">S-adenosyl-L-methionine-dependent methyltransferase that catalyzes four methylations of the modified target histidine residue in translation elongation factor 2 (EF-2), to form an intermediate called diphthine methyl ester. The four successive methylation reactions represent the second step of diphthamide biosynthesis.</text>
</comment>
<feature type="binding site" evidence="9">
    <location>
        <position position="163"/>
    </location>
    <ligand>
        <name>S-adenosyl-L-methionine</name>
        <dbReference type="ChEBI" id="CHEBI:59789"/>
    </ligand>
</feature>
<feature type="binding site" evidence="9">
    <location>
        <position position="250"/>
    </location>
    <ligand>
        <name>S-adenosyl-L-methionine</name>
        <dbReference type="ChEBI" id="CHEBI:59789"/>
    </ligand>
</feature>
<proteinExistence type="inferred from homology"/>
<feature type="binding site" evidence="9">
    <location>
        <position position="9"/>
    </location>
    <ligand>
        <name>S-adenosyl-L-methionine</name>
        <dbReference type="ChEBI" id="CHEBI:59789"/>
    </ligand>
</feature>
<evidence type="ECO:0000256" key="6">
    <source>
        <dbReference type="ARBA" id="ARBA00022679"/>
    </source>
</evidence>
<dbReference type="InterPro" id="IPR035996">
    <property type="entry name" value="4pyrrol_Methylase_sf"/>
</dbReference>
<dbReference type="Pfam" id="PF00590">
    <property type="entry name" value="TP_methylase"/>
    <property type="match status" value="1"/>
</dbReference>
<dbReference type="InterPro" id="IPR000878">
    <property type="entry name" value="4pyrrol_Mease"/>
</dbReference>
<evidence type="ECO:0000256" key="9">
    <source>
        <dbReference type="PIRSR" id="PIRSR036432-1"/>
    </source>
</evidence>
<evidence type="ECO:0000256" key="8">
    <source>
        <dbReference type="ARBA" id="ARBA00048752"/>
    </source>
</evidence>
<dbReference type="PANTHER" id="PTHR10882:SF0">
    <property type="entry name" value="DIPHTHINE METHYL ESTER SYNTHASE"/>
    <property type="match status" value="1"/>
</dbReference>
<dbReference type="NCBIfam" id="TIGR00522">
    <property type="entry name" value="dph5"/>
    <property type="match status" value="1"/>
</dbReference>
<dbReference type="Proteomes" id="UP000639338">
    <property type="component" value="Unassembled WGS sequence"/>
</dbReference>
<dbReference type="OrthoDB" id="2516at2759"/>
<comment type="similarity">
    <text evidence="3">Belongs to the diphthine synthase family.</text>
</comment>
<evidence type="ECO:0000256" key="7">
    <source>
        <dbReference type="ARBA" id="ARBA00022691"/>
    </source>
</evidence>
<dbReference type="Gene3D" id="3.30.950.10">
    <property type="entry name" value="Methyltransferase, Cobalt-precorrin-4 Transmethylase, Domain 2"/>
    <property type="match status" value="1"/>
</dbReference>
<evidence type="ECO:0000256" key="4">
    <source>
        <dbReference type="ARBA" id="ARBA00011927"/>
    </source>
</evidence>
<evidence type="ECO:0000259" key="10">
    <source>
        <dbReference type="Pfam" id="PF00590"/>
    </source>
</evidence>
<dbReference type="PANTHER" id="PTHR10882">
    <property type="entry name" value="DIPHTHINE SYNTHASE"/>
    <property type="match status" value="1"/>
</dbReference>